<dbReference type="EMBL" id="CP046617">
    <property type="protein sequence ID" value="WCM38771.1"/>
    <property type="molecule type" value="Genomic_DNA"/>
</dbReference>
<gene>
    <name evidence="1" type="ORF">GO600_00840</name>
</gene>
<protein>
    <recommendedName>
        <fullName evidence="3">Lipoprotein</fullName>
    </recommendedName>
</protein>
<keyword evidence="2" id="KW-1185">Reference proteome</keyword>
<dbReference type="PROSITE" id="PS51257">
    <property type="entry name" value="PROKAR_LIPOPROTEIN"/>
    <property type="match status" value="1"/>
</dbReference>
<evidence type="ECO:0008006" key="3">
    <source>
        <dbReference type="Google" id="ProtNLM"/>
    </source>
</evidence>
<sequence>MRAVWTLALLPLLLAGCLPVAVLRSPEPVRGEELALGLSLIRNPFANRDRYPLIPLPYLAYARGDGAQEENFSVQLGLRAGLKATLAPGVALDLGITPPLFLLGDAGGFPFVLDGGVLLGQGGFYLSPRLHLAVGLLPPCTPGGYNFFCGPPVLPVLQAAFGYMGPEGGLEAGAFVGENPIIYLAGALRFRLETGP</sequence>
<proteinExistence type="predicted"/>
<dbReference type="Proteomes" id="UP001317488">
    <property type="component" value="Chromosome"/>
</dbReference>
<dbReference type="RefSeq" id="WP_028493741.1">
    <property type="nucleotide sequence ID" value="NZ_CP046617.1"/>
</dbReference>
<accession>A0ABY7RPF0</accession>
<reference evidence="1 2" key="1">
    <citation type="submission" date="2019-12" db="EMBL/GenBank/DDBJ databases">
        <authorList>
            <person name="An T."/>
        </authorList>
    </citation>
    <scope>NUCLEOTIDE SEQUENCE [LARGE SCALE GENOMIC DNA]</scope>
    <source>
        <strain evidence="1 2">JCM 19900</strain>
    </source>
</reference>
<evidence type="ECO:0000313" key="1">
    <source>
        <dbReference type="EMBL" id="WCM38771.1"/>
    </source>
</evidence>
<evidence type="ECO:0000313" key="2">
    <source>
        <dbReference type="Proteomes" id="UP001317488"/>
    </source>
</evidence>
<name>A0ABY7RPF0_9DEIN</name>
<organism evidence="1 2">
    <name type="scientific">Thermus antranikianii</name>
    <dbReference type="NCBI Taxonomy" id="88190"/>
    <lineage>
        <taxon>Bacteria</taxon>
        <taxon>Thermotogati</taxon>
        <taxon>Deinococcota</taxon>
        <taxon>Deinococci</taxon>
        <taxon>Thermales</taxon>
        <taxon>Thermaceae</taxon>
        <taxon>Thermus</taxon>
    </lineage>
</organism>